<reference evidence="2 3" key="1">
    <citation type="submission" date="2018-09" db="EMBL/GenBank/DDBJ databases">
        <title>Bacillus saliacetes sp. nov., isolated from Thai shrimp paste (Ka-pi).</title>
        <authorList>
            <person name="Daroonpunt R."/>
            <person name="Tanasupawat S."/>
            <person name="Yiamsombut S."/>
        </authorList>
    </citation>
    <scope>NUCLEOTIDE SEQUENCE [LARGE SCALE GENOMIC DNA]</scope>
    <source>
        <strain evidence="2 3">SKP7-4</strain>
    </source>
</reference>
<keyword evidence="3" id="KW-1185">Reference proteome</keyword>
<dbReference type="EMBL" id="QXIR01000035">
    <property type="protein sequence ID" value="RIW29191.1"/>
    <property type="molecule type" value="Genomic_DNA"/>
</dbReference>
<accession>A0A3A1QQ40</accession>
<dbReference type="RefSeq" id="WP_119548986.1">
    <property type="nucleotide sequence ID" value="NZ_QXIR01000035.1"/>
</dbReference>
<keyword evidence="1" id="KW-0472">Membrane</keyword>
<dbReference type="OrthoDB" id="2080990at2"/>
<evidence type="ECO:0000313" key="2">
    <source>
        <dbReference type="EMBL" id="RIW29191.1"/>
    </source>
</evidence>
<sequence length="177" mass="19955">MVFVNALIIYLFLVPLAVLIHELGHAAGSILFTKQSRANVFLGPSNTENSTKFKIGRINFYLRFATFGYCSSVDKEGKPYTERMSNKQRMAFYAGGPALSLIAAVAAQTAAPHFSGELFVLMRAFTVINVFTFLSTSLPYIYPKWRKGLGGTPTDGYRVRKVWRDMRKQRNERKKAV</sequence>
<evidence type="ECO:0008006" key="4">
    <source>
        <dbReference type="Google" id="ProtNLM"/>
    </source>
</evidence>
<proteinExistence type="predicted"/>
<feature type="transmembrane region" description="Helical" evidence="1">
    <location>
        <begin position="90"/>
        <end position="108"/>
    </location>
</feature>
<evidence type="ECO:0000313" key="3">
    <source>
        <dbReference type="Proteomes" id="UP000265801"/>
    </source>
</evidence>
<feature type="transmembrane region" description="Helical" evidence="1">
    <location>
        <begin position="120"/>
        <end position="142"/>
    </location>
</feature>
<name>A0A3A1QQ40_9BACI</name>
<gene>
    <name evidence="2" type="ORF">D3H55_19545</name>
</gene>
<organism evidence="2 3">
    <name type="scientific">Bacillus salacetis</name>
    <dbReference type="NCBI Taxonomy" id="2315464"/>
    <lineage>
        <taxon>Bacteria</taxon>
        <taxon>Bacillati</taxon>
        <taxon>Bacillota</taxon>
        <taxon>Bacilli</taxon>
        <taxon>Bacillales</taxon>
        <taxon>Bacillaceae</taxon>
        <taxon>Bacillus</taxon>
    </lineage>
</organism>
<dbReference type="AlphaFoldDB" id="A0A3A1QQ40"/>
<dbReference type="Proteomes" id="UP000265801">
    <property type="component" value="Unassembled WGS sequence"/>
</dbReference>
<keyword evidence="1" id="KW-1133">Transmembrane helix</keyword>
<feature type="transmembrane region" description="Helical" evidence="1">
    <location>
        <begin position="6"/>
        <end position="32"/>
    </location>
</feature>
<evidence type="ECO:0000256" key="1">
    <source>
        <dbReference type="SAM" id="Phobius"/>
    </source>
</evidence>
<protein>
    <recommendedName>
        <fullName evidence="4">Peptidase M50 domain-containing protein</fullName>
    </recommendedName>
</protein>
<comment type="caution">
    <text evidence="2">The sequence shown here is derived from an EMBL/GenBank/DDBJ whole genome shotgun (WGS) entry which is preliminary data.</text>
</comment>
<keyword evidence="1" id="KW-0812">Transmembrane</keyword>